<dbReference type="EMBL" id="FO203431">
    <property type="protein sequence ID" value="CCH90769.1"/>
    <property type="molecule type" value="Genomic_DNA"/>
</dbReference>
<dbReference type="PANTHER" id="PTHR30055">
    <property type="entry name" value="HTH-TYPE TRANSCRIPTIONAL REGULATOR RUTR"/>
    <property type="match status" value="1"/>
</dbReference>
<dbReference type="InterPro" id="IPR009057">
    <property type="entry name" value="Homeodomain-like_sf"/>
</dbReference>
<gene>
    <name evidence="6" type="ordered locus">MODMU_5395</name>
</gene>
<dbReference type="AlphaFoldDB" id="I4F556"/>
<keyword evidence="7" id="KW-1185">Reference proteome</keyword>
<dbReference type="PRINTS" id="PR00455">
    <property type="entry name" value="HTHTETR"/>
</dbReference>
<keyword evidence="1" id="KW-0805">Transcription regulation</keyword>
<dbReference type="InterPro" id="IPR001647">
    <property type="entry name" value="HTH_TetR"/>
</dbReference>
<name>I4F556_MODI5</name>
<evidence type="ECO:0000313" key="7">
    <source>
        <dbReference type="Proteomes" id="UP000006461"/>
    </source>
</evidence>
<dbReference type="PROSITE" id="PS01081">
    <property type="entry name" value="HTH_TETR_1"/>
    <property type="match status" value="1"/>
</dbReference>
<dbReference type="InterPro" id="IPR050109">
    <property type="entry name" value="HTH-type_TetR-like_transc_reg"/>
</dbReference>
<dbReference type="GO" id="GO:0000976">
    <property type="term" value="F:transcription cis-regulatory region binding"/>
    <property type="evidence" value="ECO:0007669"/>
    <property type="project" value="TreeGrafter"/>
</dbReference>
<keyword evidence="3" id="KW-0804">Transcription</keyword>
<dbReference type="OMA" id="NALPWGD"/>
<dbReference type="HOGENOM" id="CLU_069356_2_1_11"/>
<dbReference type="STRING" id="477641.MODMU_5395"/>
<reference evidence="6 7" key="1">
    <citation type="journal article" date="2012" name="J. Bacteriol.">
        <title>Genome Sequence of Radiation-Resistant Modestobacter marinus Strain BC501, a Representative Actinobacterium That Thrives on Calcareous Stone Surfaces.</title>
        <authorList>
            <person name="Normand P."/>
            <person name="Gury J."/>
            <person name="Pujic P."/>
            <person name="Chouaia B."/>
            <person name="Crotti E."/>
            <person name="Brusetti L."/>
            <person name="Daffonchio D."/>
            <person name="Vacherie B."/>
            <person name="Barbe V."/>
            <person name="Medigue C."/>
            <person name="Calteau A."/>
            <person name="Ghodhbane-Gtari F."/>
            <person name="Essoussi I."/>
            <person name="Nouioui I."/>
            <person name="Abbassi-Ghozzi I."/>
            <person name="Gtari M."/>
        </authorList>
    </citation>
    <scope>NUCLEOTIDE SEQUENCE [LARGE SCALE GENOMIC DNA]</scope>
    <source>
        <strain evidence="7">BC 501</strain>
    </source>
</reference>
<evidence type="ECO:0000256" key="1">
    <source>
        <dbReference type="ARBA" id="ARBA00023015"/>
    </source>
</evidence>
<evidence type="ECO:0000313" key="6">
    <source>
        <dbReference type="EMBL" id="CCH90769.1"/>
    </source>
</evidence>
<evidence type="ECO:0000256" key="2">
    <source>
        <dbReference type="ARBA" id="ARBA00023125"/>
    </source>
</evidence>
<dbReference type="NCBIfam" id="TIGR03968">
    <property type="entry name" value="mycofact_TetR"/>
    <property type="match status" value="1"/>
</dbReference>
<dbReference type="PATRIC" id="fig|477641.3.peg.5073"/>
<protein>
    <submittedName>
        <fullName evidence="6">Transcriptional regulator, TetR family</fullName>
    </submittedName>
</protein>
<evidence type="ECO:0000259" key="5">
    <source>
        <dbReference type="PROSITE" id="PS50977"/>
    </source>
</evidence>
<dbReference type="SUPFAM" id="SSF46689">
    <property type="entry name" value="Homeodomain-like"/>
    <property type="match status" value="1"/>
</dbReference>
<dbReference type="Pfam" id="PF17754">
    <property type="entry name" value="TetR_C_14"/>
    <property type="match status" value="1"/>
</dbReference>
<accession>I4F556</accession>
<dbReference type="Proteomes" id="UP000006461">
    <property type="component" value="Chromosome"/>
</dbReference>
<dbReference type="OrthoDB" id="956698at2"/>
<dbReference type="Pfam" id="PF00440">
    <property type="entry name" value="TetR_N"/>
    <property type="match status" value="1"/>
</dbReference>
<dbReference type="PANTHER" id="PTHR30055:SF238">
    <property type="entry name" value="MYCOFACTOCIN BIOSYNTHESIS TRANSCRIPTIONAL REGULATOR MFTR-RELATED"/>
    <property type="match status" value="1"/>
</dbReference>
<dbReference type="GO" id="GO:0003700">
    <property type="term" value="F:DNA-binding transcription factor activity"/>
    <property type="evidence" value="ECO:0007669"/>
    <property type="project" value="TreeGrafter"/>
</dbReference>
<keyword evidence="2 4" id="KW-0238">DNA-binding</keyword>
<feature type="domain" description="HTH tetR-type" evidence="5">
    <location>
        <begin position="12"/>
        <end position="72"/>
    </location>
</feature>
<feature type="DNA-binding region" description="H-T-H motif" evidence="4">
    <location>
        <begin position="35"/>
        <end position="54"/>
    </location>
</feature>
<dbReference type="eggNOG" id="COG1309">
    <property type="taxonomic scope" value="Bacteria"/>
</dbReference>
<dbReference type="InterPro" id="IPR041347">
    <property type="entry name" value="MftR_C"/>
</dbReference>
<evidence type="ECO:0000256" key="3">
    <source>
        <dbReference type="ARBA" id="ARBA00023163"/>
    </source>
</evidence>
<dbReference type="PROSITE" id="PS50977">
    <property type="entry name" value="HTH_TETR_2"/>
    <property type="match status" value="1"/>
</dbReference>
<dbReference type="InterPro" id="IPR023772">
    <property type="entry name" value="DNA-bd_HTH_TetR-type_CS"/>
</dbReference>
<dbReference type="KEGG" id="mmar:MODMU_5395"/>
<sequence length="212" mass="22677">MTQTVVAPDAREETRARIEQAALDLFTDQGFEQVTIDEIAEAAGISRRTFFRYVSAKADAVWGDFDAHVVRLEGMLAATANDQSVLASICAAYVEVNDYALEDLPMLRQRMRLILTEPALQAHSQVRYAAVDRVVAAHVARRTGVTPDALVPRLVATSTRAAATTAFEVWLADGQSSLGTVLHQAFDELAAGFPSLRGQPGGATGLPAAPPG</sequence>
<organism evidence="6 7">
    <name type="scientific">Modestobacter italicus (strain DSM 44449 / CECT 9708 / BC 501)</name>
    <dbReference type="NCBI Taxonomy" id="2732864"/>
    <lineage>
        <taxon>Bacteria</taxon>
        <taxon>Bacillati</taxon>
        <taxon>Actinomycetota</taxon>
        <taxon>Actinomycetes</taxon>
        <taxon>Geodermatophilales</taxon>
        <taxon>Geodermatophilaceae</taxon>
        <taxon>Modestobacter</taxon>
    </lineage>
</organism>
<dbReference type="Gene3D" id="1.10.357.10">
    <property type="entry name" value="Tetracycline Repressor, domain 2"/>
    <property type="match status" value="1"/>
</dbReference>
<evidence type="ECO:0000256" key="4">
    <source>
        <dbReference type="PROSITE-ProRule" id="PRU00335"/>
    </source>
</evidence>
<dbReference type="Gene3D" id="1.10.10.60">
    <property type="entry name" value="Homeodomain-like"/>
    <property type="match status" value="1"/>
</dbReference>
<dbReference type="InterPro" id="IPR023851">
    <property type="entry name" value="Tscrpt_reg_TetR-type"/>
</dbReference>
<proteinExistence type="predicted"/>